<organism evidence="2 3">
    <name type="scientific">Diplodia intermedia</name>
    <dbReference type="NCBI Taxonomy" id="856260"/>
    <lineage>
        <taxon>Eukaryota</taxon>
        <taxon>Fungi</taxon>
        <taxon>Dikarya</taxon>
        <taxon>Ascomycota</taxon>
        <taxon>Pezizomycotina</taxon>
        <taxon>Dothideomycetes</taxon>
        <taxon>Dothideomycetes incertae sedis</taxon>
        <taxon>Botryosphaeriales</taxon>
        <taxon>Botryosphaeriaceae</taxon>
        <taxon>Diplodia</taxon>
    </lineage>
</organism>
<protein>
    <recommendedName>
        <fullName evidence="4">Zn(2)-C6 fungal-type domain-containing protein</fullName>
    </recommendedName>
</protein>
<comment type="caution">
    <text evidence="2">The sequence shown here is derived from an EMBL/GenBank/DDBJ whole genome shotgun (WGS) entry which is preliminary data.</text>
</comment>
<accession>A0ABR3TPV2</accession>
<evidence type="ECO:0000313" key="3">
    <source>
        <dbReference type="Proteomes" id="UP001521184"/>
    </source>
</evidence>
<gene>
    <name evidence="2" type="ORF">SLS58_006040</name>
</gene>
<name>A0ABR3TPV2_9PEZI</name>
<reference evidence="2 3" key="1">
    <citation type="journal article" date="2023" name="Plant Dis.">
        <title>First Report of Diplodia intermedia Causing Canker and Dieback Diseases on Apple Trees in Canada.</title>
        <authorList>
            <person name="Ellouze W."/>
            <person name="Ilyukhin E."/>
            <person name="Sulman M."/>
            <person name="Ali S."/>
        </authorList>
    </citation>
    <scope>NUCLEOTIDE SEQUENCE [LARGE SCALE GENOMIC DNA]</scope>
    <source>
        <strain evidence="2 3">M45-28</strain>
    </source>
</reference>
<keyword evidence="3" id="KW-1185">Reference proteome</keyword>
<evidence type="ECO:0000313" key="2">
    <source>
        <dbReference type="EMBL" id="KAL1641534.1"/>
    </source>
</evidence>
<feature type="region of interest" description="Disordered" evidence="1">
    <location>
        <begin position="150"/>
        <end position="188"/>
    </location>
</feature>
<dbReference type="EMBL" id="JAKEKT020000039">
    <property type="protein sequence ID" value="KAL1641534.1"/>
    <property type="molecule type" value="Genomic_DNA"/>
</dbReference>
<feature type="compositionally biased region" description="Pro residues" evidence="1">
    <location>
        <begin position="169"/>
        <end position="181"/>
    </location>
</feature>
<evidence type="ECO:0000256" key="1">
    <source>
        <dbReference type="SAM" id="MobiDB-lite"/>
    </source>
</evidence>
<sequence>MSAVRAHRNPAPPSNANTTTTTTTTNGLTRTEYDLTQTASQPRLPWRWSATKTSALYTSAVRDKWWSDLLAAEANAANANRRRAVSHVARIMETELGERRVGDAACLACRRHGRECWAYSYRGAQQISNSGRACARCRINIEGGGCSLTQRKKSGRKRKRWEEEERCAPPRPLAPLRPRPVPGNEEGR</sequence>
<feature type="compositionally biased region" description="Basic residues" evidence="1">
    <location>
        <begin position="150"/>
        <end position="159"/>
    </location>
</feature>
<proteinExistence type="predicted"/>
<dbReference type="Proteomes" id="UP001521184">
    <property type="component" value="Unassembled WGS sequence"/>
</dbReference>
<feature type="region of interest" description="Disordered" evidence="1">
    <location>
        <begin position="1"/>
        <end position="26"/>
    </location>
</feature>
<evidence type="ECO:0008006" key="4">
    <source>
        <dbReference type="Google" id="ProtNLM"/>
    </source>
</evidence>